<dbReference type="PANTHER" id="PTHR30075:SF2">
    <property type="entry name" value="GLYCINE--TRNA LIGASE, CHLOROPLASTIC_MITOCHONDRIAL 2"/>
    <property type="match status" value="1"/>
</dbReference>
<dbReference type="GO" id="GO:0005524">
    <property type="term" value="F:ATP binding"/>
    <property type="evidence" value="ECO:0007669"/>
    <property type="project" value="UniProtKB-UniRule"/>
</dbReference>
<comment type="subcellular location">
    <subcellularLocation>
        <location evidence="1 11">Cytoplasm</location>
    </subcellularLocation>
</comment>
<dbReference type="GO" id="GO:0004814">
    <property type="term" value="F:arginine-tRNA ligase activity"/>
    <property type="evidence" value="ECO:0007669"/>
    <property type="project" value="InterPro"/>
</dbReference>
<accession>A0A2N5E3E7</accession>
<comment type="caution">
    <text evidence="13">The sequence shown here is derived from an EMBL/GenBank/DDBJ whole genome shotgun (WGS) entry which is preliminary data.</text>
</comment>
<evidence type="ECO:0000256" key="7">
    <source>
        <dbReference type="ARBA" id="ARBA00022840"/>
    </source>
</evidence>
<dbReference type="HAMAP" id="MF_00255">
    <property type="entry name" value="Gly_tRNA_synth_beta"/>
    <property type="match status" value="1"/>
</dbReference>
<dbReference type="InterPro" id="IPR008909">
    <property type="entry name" value="DALR_anticod-bd"/>
</dbReference>
<dbReference type="GO" id="GO:0005829">
    <property type="term" value="C:cytosol"/>
    <property type="evidence" value="ECO:0007669"/>
    <property type="project" value="TreeGrafter"/>
</dbReference>
<reference evidence="13 14" key="1">
    <citation type="submission" date="2017-12" db="EMBL/GenBank/DDBJ databases">
        <title>Characterization of six clinical isolates of Enterochimera gen. nov., a novel genus of the Yersiniaciae family and the three species Enterochimera arupensis sp. nov., Enterochimera coloradensis sp. nov, and Enterochimera californica sp. nov.</title>
        <authorList>
            <person name="Rossi A."/>
            <person name="Fisher M."/>
        </authorList>
    </citation>
    <scope>NUCLEOTIDE SEQUENCE [LARGE SCALE GENOMIC DNA]</scope>
    <source>
        <strain evidence="14">2016-Iso4</strain>
    </source>
</reference>
<evidence type="ECO:0000256" key="6">
    <source>
        <dbReference type="ARBA" id="ARBA00022741"/>
    </source>
</evidence>
<keyword evidence="4 11" id="KW-0963">Cytoplasm</keyword>
<keyword evidence="5 11" id="KW-0436">Ligase</keyword>
<dbReference type="InterPro" id="IPR015944">
    <property type="entry name" value="Gly-tRNA-synth_bsu"/>
</dbReference>
<protein>
    <recommendedName>
        <fullName evidence="11">Glycine--tRNA ligase beta subunit</fullName>
        <ecNumber evidence="11">6.1.1.14</ecNumber>
    </recommendedName>
    <alternativeName>
        <fullName evidence="11">Glycyl-tRNA synthetase beta subunit</fullName>
        <shortName evidence="11">GlyRS</shortName>
    </alternativeName>
</protein>
<evidence type="ECO:0000256" key="11">
    <source>
        <dbReference type="HAMAP-Rule" id="MF_00255"/>
    </source>
</evidence>
<evidence type="ECO:0000259" key="12">
    <source>
        <dbReference type="Pfam" id="PF05746"/>
    </source>
</evidence>
<gene>
    <name evidence="11" type="primary">glyS</name>
    <name evidence="13" type="ORF">CYR32_11160</name>
</gene>
<dbReference type="GO" id="GO:0006426">
    <property type="term" value="P:glycyl-tRNA aminoacylation"/>
    <property type="evidence" value="ECO:0007669"/>
    <property type="project" value="UniProtKB-UniRule"/>
</dbReference>
<evidence type="ECO:0000256" key="2">
    <source>
        <dbReference type="ARBA" id="ARBA00008226"/>
    </source>
</evidence>
<evidence type="ECO:0000256" key="10">
    <source>
        <dbReference type="ARBA" id="ARBA00047937"/>
    </source>
</evidence>
<dbReference type="InterPro" id="IPR006194">
    <property type="entry name" value="Gly-tRNA-synth_heterodimer"/>
</dbReference>
<keyword evidence="6 11" id="KW-0547">Nucleotide-binding</keyword>
<comment type="similarity">
    <text evidence="2 11">Belongs to the class-II aminoacyl-tRNA synthetase family.</text>
</comment>
<keyword evidence="8 11" id="KW-0648">Protein biosynthesis</keyword>
<name>A0A2N5E3E7_9GAMM</name>
<evidence type="ECO:0000256" key="5">
    <source>
        <dbReference type="ARBA" id="ARBA00022598"/>
    </source>
</evidence>
<evidence type="ECO:0000256" key="4">
    <source>
        <dbReference type="ARBA" id="ARBA00022490"/>
    </source>
</evidence>
<keyword evidence="14" id="KW-1185">Reference proteome</keyword>
<dbReference type="GO" id="GO:0006420">
    <property type="term" value="P:arginyl-tRNA aminoacylation"/>
    <property type="evidence" value="ECO:0007669"/>
    <property type="project" value="InterPro"/>
</dbReference>
<dbReference type="SUPFAM" id="SSF109604">
    <property type="entry name" value="HD-domain/PDEase-like"/>
    <property type="match status" value="1"/>
</dbReference>
<comment type="catalytic activity">
    <reaction evidence="10 11">
        <text>tRNA(Gly) + glycine + ATP = glycyl-tRNA(Gly) + AMP + diphosphate</text>
        <dbReference type="Rhea" id="RHEA:16013"/>
        <dbReference type="Rhea" id="RHEA-COMP:9664"/>
        <dbReference type="Rhea" id="RHEA-COMP:9683"/>
        <dbReference type="ChEBI" id="CHEBI:30616"/>
        <dbReference type="ChEBI" id="CHEBI:33019"/>
        <dbReference type="ChEBI" id="CHEBI:57305"/>
        <dbReference type="ChEBI" id="CHEBI:78442"/>
        <dbReference type="ChEBI" id="CHEBI:78522"/>
        <dbReference type="ChEBI" id="CHEBI:456215"/>
        <dbReference type="EC" id="6.1.1.14"/>
    </reaction>
</comment>
<dbReference type="Pfam" id="PF05746">
    <property type="entry name" value="DALR_1"/>
    <property type="match status" value="1"/>
</dbReference>
<feature type="domain" description="DALR anticodon binding" evidence="12">
    <location>
        <begin position="581"/>
        <end position="679"/>
    </location>
</feature>
<dbReference type="AlphaFoldDB" id="A0A2N5E3E7"/>
<dbReference type="PANTHER" id="PTHR30075">
    <property type="entry name" value="GLYCYL-TRNA SYNTHETASE"/>
    <property type="match status" value="1"/>
</dbReference>
<dbReference type="RefSeq" id="WP_101824473.1">
    <property type="nucleotide sequence ID" value="NZ_PJZH01000009.1"/>
</dbReference>
<keyword evidence="7 11" id="KW-0067">ATP-binding</keyword>
<dbReference type="OrthoDB" id="9775440at2"/>
<evidence type="ECO:0000256" key="1">
    <source>
        <dbReference type="ARBA" id="ARBA00004496"/>
    </source>
</evidence>
<dbReference type="EC" id="6.1.1.14" evidence="11"/>
<comment type="subunit">
    <text evidence="3 11">Tetramer of two alpha and two beta subunits.</text>
</comment>
<evidence type="ECO:0000256" key="3">
    <source>
        <dbReference type="ARBA" id="ARBA00011209"/>
    </source>
</evidence>
<dbReference type="PROSITE" id="PS50861">
    <property type="entry name" value="AA_TRNA_LIGASE_II_GLYAB"/>
    <property type="match status" value="1"/>
</dbReference>
<dbReference type="Pfam" id="PF02092">
    <property type="entry name" value="tRNA_synt_2f"/>
    <property type="match status" value="1"/>
</dbReference>
<dbReference type="NCBIfam" id="TIGR00211">
    <property type="entry name" value="glyS"/>
    <property type="match status" value="1"/>
</dbReference>
<dbReference type="Proteomes" id="UP000234503">
    <property type="component" value="Unassembled WGS sequence"/>
</dbReference>
<evidence type="ECO:0000256" key="9">
    <source>
        <dbReference type="ARBA" id="ARBA00023146"/>
    </source>
</evidence>
<organism evidence="13 14">
    <name type="scientific">Chimaeribacter coloradensis</name>
    <dbReference type="NCBI Taxonomy" id="2060068"/>
    <lineage>
        <taxon>Bacteria</taxon>
        <taxon>Pseudomonadati</taxon>
        <taxon>Pseudomonadota</taxon>
        <taxon>Gammaproteobacteria</taxon>
        <taxon>Enterobacterales</taxon>
        <taxon>Yersiniaceae</taxon>
        <taxon>Chimaeribacter</taxon>
    </lineage>
</organism>
<evidence type="ECO:0000313" key="13">
    <source>
        <dbReference type="EMBL" id="PLR35219.1"/>
    </source>
</evidence>
<keyword evidence="9 11" id="KW-0030">Aminoacyl-tRNA synthetase</keyword>
<dbReference type="PRINTS" id="PR01045">
    <property type="entry name" value="TRNASYNTHGB"/>
</dbReference>
<evidence type="ECO:0000313" key="14">
    <source>
        <dbReference type="Proteomes" id="UP000234503"/>
    </source>
</evidence>
<dbReference type="GO" id="GO:0004820">
    <property type="term" value="F:glycine-tRNA ligase activity"/>
    <property type="evidence" value="ECO:0007669"/>
    <property type="project" value="UniProtKB-UniRule"/>
</dbReference>
<evidence type="ECO:0000256" key="8">
    <source>
        <dbReference type="ARBA" id="ARBA00022917"/>
    </source>
</evidence>
<proteinExistence type="inferred from homology"/>
<dbReference type="EMBL" id="PJZH01000009">
    <property type="protein sequence ID" value="PLR35219.1"/>
    <property type="molecule type" value="Genomic_DNA"/>
</dbReference>
<sequence>MTDKTFLVEIGTEELPPKALRSLAESFAANVTAELDAAGLHHGDVQWFAAPRRLALKVLNLSDAQADREIEKRGPAIAQAFDADGNATKAAEGWARGCGITVDQADRLVTDKGEWLVHRAHVKGESAQTLLPGMIATALGKLPIPKLMRWGDSDVQFVRPVHTVTLLLGDELVPATILGIPSDRVIRGHRFMGEPEFRIDHADQYPAILLERGKVLADYEQRKAKIKADAEEAARQIGGHADLSDSLLEEVTSLVEWPVVLTAKFEEKFLAVPAEALVYTMKGDQKYFPVYDAAGKLLPNFIFVANIESKDPQQIISGNEKVVRPRLADAEFFFNTDRKQRLEDNLPRLETVLFQKQLGTLRDKTDRIQALAGWIAEQIGADVEHARRAGLLSKCDLMTNMVFEFTDTQGVMGMHYARHDGEAEDVAVALNEQYQPRFAGDALPASPVACALAIADKMDTLAGIFGIGQHPKGASDPFALRRAALGVLRIIVEKNLNLDLQTLAEEAVRLYGDKLTNAKVVDDVVEFMLGRFRAWYQEEGHAVDTIQAVLARRPTRPADFDARMKAVSHFRGLEAAAALAAANKRVSNILAKSTETLNDSVQASLLKENEEIQLATFVMALGSKLQPYYAEGRYQEALGELAQLREAVDNFFEKVMVNADDQAVRINRLTLLSKLRDLFLQVADISLLQ</sequence>